<dbReference type="Gene3D" id="3.40.109.10">
    <property type="entry name" value="NADH Oxidase"/>
    <property type="match status" value="1"/>
</dbReference>
<keyword evidence="3" id="KW-1185">Reference proteome</keyword>
<dbReference type="NCBIfam" id="NF047509">
    <property type="entry name" value="Rv3131_FMN_oxido"/>
    <property type="match status" value="1"/>
</dbReference>
<sequence>MIQFTEPRAARQQRPATRALAKAAVAAGRAPSIFNSQPWRWCIADDVAQLRADRDRQLTTVDPDGRLLTVSCGAALHHARTALAGVGFATHVDRLPDPGDPDLFARIRVVDAGEPQRAAVRLQLAMALRHTDRRPFADVEVPPPALRRLREAAEEQGAHLRILRPEDVVTLAAAAVAAAGTELTDPLYRAELSAWTGRPAGARDGIPPETAAHPEPRPVPLRNLDPGGVPDPATHDVVDRYACYAILYTDTDTPVDWLAAGEALSAVLLTATDERLAASPISDVIEVPAARRLLCDLLDGAGYPMVALRIGVPGDGPLAAAARRTGAEVVDVAT</sequence>
<evidence type="ECO:0000256" key="1">
    <source>
        <dbReference type="SAM" id="MobiDB-lite"/>
    </source>
</evidence>
<reference evidence="2 3" key="1">
    <citation type="submission" date="2020-03" db="EMBL/GenBank/DDBJ databases">
        <title>WGS of the type strain of Planosporangium spp.</title>
        <authorList>
            <person name="Thawai C."/>
        </authorList>
    </citation>
    <scope>NUCLEOTIDE SEQUENCE [LARGE SCALE GENOMIC DNA]</scope>
    <source>
        <strain evidence="2 3">TBRC 5610</strain>
    </source>
</reference>
<evidence type="ECO:0000313" key="2">
    <source>
        <dbReference type="EMBL" id="NJC72342.1"/>
    </source>
</evidence>
<accession>A0ABX0Y4K3</accession>
<name>A0ABX0Y4K3_9ACTN</name>
<feature type="region of interest" description="Disordered" evidence="1">
    <location>
        <begin position="199"/>
        <end position="232"/>
    </location>
</feature>
<gene>
    <name evidence="2" type="ORF">HC031_21860</name>
</gene>
<organism evidence="2 3">
    <name type="scientific">Planosporangium thailandense</name>
    <dbReference type="NCBI Taxonomy" id="765197"/>
    <lineage>
        <taxon>Bacteria</taxon>
        <taxon>Bacillati</taxon>
        <taxon>Actinomycetota</taxon>
        <taxon>Actinomycetes</taxon>
        <taxon>Micromonosporales</taxon>
        <taxon>Micromonosporaceae</taxon>
        <taxon>Planosporangium</taxon>
    </lineage>
</organism>
<dbReference type="Proteomes" id="UP000722989">
    <property type="component" value="Unassembled WGS sequence"/>
</dbReference>
<dbReference type="InterPro" id="IPR050627">
    <property type="entry name" value="Nitroreductase/BluB"/>
</dbReference>
<dbReference type="SUPFAM" id="SSF55469">
    <property type="entry name" value="FMN-dependent nitroreductase-like"/>
    <property type="match status" value="2"/>
</dbReference>
<evidence type="ECO:0000313" key="3">
    <source>
        <dbReference type="Proteomes" id="UP000722989"/>
    </source>
</evidence>
<dbReference type="EMBL" id="JAATVY010000017">
    <property type="protein sequence ID" value="NJC72342.1"/>
    <property type="molecule type" value="Genomic_DNA"/>
</dbReference>
<proteinExistence type="predicted"/>
<dbReference type="InterPro" id="IPR000415">
    <property type="entry name" value="Nitroreductase-like"/>
</dbReference>
<protein>
    <submittedName>
        <fullName evidence="2">Nitroreductase</fullName>
    </submittedName>
</protein>
<comment type="caution">
    <text evidence="2">The sequence shown here is derived from an EMBL/GenBank/DDBJ whole genome shotgun (WGS) entry which is preliminary data.</text>
</comment>
<dbReference type="PANTHER" id="PTHR23026">
    <property type="entry name" value="NADPH NITROREDUCTASE"/>
    <property type="match status" value="1"/>
</dbReference>
<dbReference type="PANTHER" id="PTHR23026:SF123">
    <property type="entry name" value="NAD(P)H NITROREDUCTASE RV3131-RELATED"/>
    <property type="match status" value="1"/>
</dbReference>